<evidence type="ECO:0000313" key="3">
    <source>
        <dbReference type="EMBL" id="MCX2977619.1"/>
    </source>
</evidence>
<name>A0ABT3T5S8_9GAMM</name>
<dbReference type="SUPFAM" id="SSF82171">
    <property type="entry name" value="DPP6 N-terminal domain-like"/>
    <property type="match status" value="1"/>
</dbReference>
<evidence type="ECO:0000256" key="1">
    <source>
        <dbReference type="SAM" id="SignalP"/>
    </source>
</evidence>
<reference evidence="3" key="1">
    <citation type="submission" date="2019-02" db="EMBL/GenBank/DDBJ databases">
        <authorList>
            <person name="Li S.-H."/>
        </authorList>
    </citation>
    <scope>NUCLEOTIDE SEQUENCE</scope>
    <source>
        <strain evidence="3">IMCC11814</strain>
    </source>
</reference>
<protein>
    <recommendedName>
        <fullName evidence="2">Hydrazine synthase alpha subunit middle domain-containing protein</fullName>
    </recommendedName>
</protein>
<feature type="domain" description="Hydrazine synthase alpha subunit middle" evidence="2">
    <location>
        <begin position="616"/>
        <end position="678"/>
    </location>
</feature>
<feature type="signal peptide" evidence="1">
    <location>
        <begin position="1"/>
        <end position="19"/>
    </location>
</feature>
<dbReference type="Proteomes" id="UP001143304">
    <property type="component" value="Unassembled WGS sequence"/>
</dbReference>
<keyword evidence="1" id="KW-0732">Signal</keyword>
<dbReference type="InterPro" id="IPR040698">
    <property type="entry name" value="HZS_alpha_mid"/>
</dbReference>
<proteinExistence type="predicted"/>
<sequence length="915" mass="101144">MTRLFSLLLLFFAPLGAVAAPAGDTAQSSAPTAAVQSDWKLVYTRQPLATKPVPGARIDDAANWQHATDVGRINGGIAEADIVIDDLKGNVKVVYNCTTSEEICVAHEARVSPDGTKIVYSVGEGARLVEVQYLGVKMGIYDIPRLRSARLWIYDLVTGENTPIPHHPAKAIDRQPEWLTNDKIVFVSNRSNTYPFKFPWPTHRGTDQYGRNRCFNPPACHSQDYGYDLSSRSLQLWTMNIDGTDAKNISPHENMALAPTVMSNGDIVYSCWNAHENKTYDAYTPRAGTVKNKWWLCRTDGNGADTTVLLNGHKSPTIKTRDFLPQGTHGGEGRSQLRALRSAAEIFKDRLAVTNYYRANHVGSMGIIYGMDYGDPHVEGCSRESCQTDPYSANNWPGSGRYIPSSFVPLTPYGNDQDMDVRFNGKGQALGKAGYPAPLPDTDKEYMITHARGSCYEITPLEQATRKAMGGEPTCQKAIYRVKAPMVIDPFDKRQMEFMAGGPDWQAFDARAIATFQQLHGQPAPDRPAPLDPNVGCYLQVVDARKAELYPSAKRYSWKNNLYQQCAFQGCAVNTENPGFYAKNVANLAVLLPEMWDIRWQGKDKKEYEDTINSLGHKSIASLGAQPLEADGSVKMRVPCDTPLIMAGTDANGMAIAHDAMLHSLRPGETRTCHGCHDGHSEERAAKLKHSAVERFEDTLAYNTNPPMPEASPPVTFADVAPILKERCASCHREMGRSDTDRLYYSVAQDYQQFDWPRNKPKSGHGEHGRVVNVKIRHRGKGYAVGETLKFGPGGAAGKIARVGPKGQINAIRMTAPGDGYPRISSIKVNTEKGRGAVLQAMTDKMYLSRPYTSKWTAKFARDSLLYWKCVGSRQDGRSDGQYPDDIDFGPAHEAHASAQECQVIGRWIDHGVQN</sequence>
<dbReference type="EMBL" id="SHNO01000001">
    <property type="protein sequence ID" value="MCX2977619.1"/>
    <property type="molecule type" value="Genomic_DNA"/>
</dbReference>
<dbReference type="RefSeq" id="WP_279249333.1">
    <property type="nucleotide sequence ID" value="NZ_SHNO01000001.1"/>
</dbReference>
<gene>
    <name evidence="3" type="ORF">EYC82_09660</name>
</gene>
<keyword evidence="4" id="KW-1185">Reference proteome</keyword>
<dbReference type="Gene3D" id="2.120.10.30">
    <property type="entry name" value="TolB, C-terminal domain"/>
    <property type="match status" value="1"/>
</dbReference>
<evidence type="ECO:0000259" key="2">
    <source>
        <dbReference type="Pfam" id="PF18582"/>
    </source>
</evidence>
<comment type="caution">
    <text evidence="3">The sequence shown here is derived from an EMBL/GenBank/DDBJ whole genome shotgun (WGS) entry which is preliminary data.</text>
</comment>
<dbReference type="Pfam" id="PF18582">
    <property type="entry name" value="HZS_alpha"/>
    <property type="match status" value="1"/>
</dbReference>
<accession>A0ABT3T5S8</accession>
<dbReference type="InterPro" id="IPR011042">
    <property type="entry name" value="6-blade_b-propeller_TolB-like"/>
</dbReference>
<feature type="chain" id="PRO_5046350258" description="Hydrazine synthase alpha subunit middle domain-containing protein" evidence="1">
    <location>
        <begin position="20"/>
        <end position="915"/>
    </location>
</feature>
<organism evidence="3 4">
    <name type="scientific">Candidatus Marimicrobium litorale</name>
    <dbReference type="NCBI Taxonomy" id="2518991"/>
    <lineage>
        <taxon>Bacteria</taxon>
        <taxon>Pseudomonadati</taxon>
        <taxon>Pseudomonadota</taxon>
        <taxon>Gammaproteobacteria</taxon>
        <taxon>Cellvibrionales</taxon>
        <taxon>Halieaceae</taxon>
        <taxon>Marimicrobium</taxon>
    </lineage>
</organism>
<evidence type="ECO:0000313" key="4">
    <source>
        <dbReference type="Proteomes" id="UP001143304"/>
    </source>
</evidence>